<dbReference type="Proteomes" id="UP000243459">
    <property type="component" value="Chromosome 4"/>
</dbReference>
<evidence type="ECO:0000256" key="4">
    <source>
        <dbReference type="ARBA" id="ARBA00022490"/>
    </source>
</evidence>
<feature type="domain" description="Peptidase C54 catalytic" evidence="14">
    <location>
        <begin position="120"/>
        <end position="407"/>
    </location>
</feature>
<comment type="subunit">
    <text evidence="11">Interacts with ATG8.</text>
</comment>
<comment type="catalytic activity">
    <reaction evidence="10">
        <text>[protein]-C-terminal L-amino acid-glycyl-phosphatidylethanolamide + H2O = [protein]-C-terminal L-amino acid-glycine + a 1,2-diacyl-sn-glycero-3-phosphoethanolamine</text>
        <dbReference type="Rhea" id="RHEA:67548"/>
        <dbReference type="Rhea" id="RHEA-COMP:17323"/>
        <dbReference type="Rhea" id="RHEA-COMP:17324"/>
        <dbReference type="ChEBI" id="CHEBI:15377"/>
        <dbReference type="ChEBI" id="CHEBI:64612"/>
        <dbReference type="ChEBI" id="CHEBI:172940"/>
        <dbReference type="ChEBI" id="CHEBI:172941"/>
    </reaction>
    <physiologicalReaction direction="left-to-right" evidence="10">
        <dbReference type="Rhea" id="RHEA:67549"/>
    </physiologicalReaction>
</comment>
<dbReference type="InterPro" id="IPR046792">
    <property type="entry name" value="Peptidase_C54_cat"/>
</dbReference>
<dbReference type="PANTHER" id="PTHR22624:SF49">
    <property type="entry name" value="CYSTEINE PROTEASE"/>
    <property type="match status" value="1"/>
</dbReference>
<evidence type="ECO:0000256" key="13">
    <source>
        <dbReference type="RuleBase" id="RU363115"/>
    </source>
</evidence>
<dbReference type="OrthoDB" id="2960936at2759"/>
<keyword evidence="5 13" id="KW-0645">Protease</keyword>
<dbReference type="GO" id="GO:0034727">
    <property type="term" value="P:piecemeal microautophagy of the nucleus"/>
    <property type="evidence" value="ECO:0007669"/>
    <property type="project" value="TreeGrafter"/>
</dbReference>
<dbReference type="GO" id="GO:0016485">
    <property type="term" value="P:protein processing"/>
    <property type="evidence" value="ECO:0007669"/>
    <property type="project" value="TreeGrafter"/>
</dbReference>
<evidence type="ECO:0000256" key="12">
    <source>
        <dbReference type="ARBA" id="ARBA00045891"/>
    </source>
</evidence>
<keyword evidence="6 13" id="KW-0378">Hydrolase</keyword>
<sequence length="476" mass="53430">MSTYSATTNSESDFSQQKIIHYTTPKTSFLSGFFASTFIIFESYVGSFWGGKRETNPWRYKWTTAVYKILYAGSVQRLQGLMSWTRKPDVLNTTSDIWLLGICYKVIPEESTHTDRGLAAFSHDFSSRIWMTYRSGFDAISDSKFTNDVHWGCMIRSSQMLVAEALVFHHLGRSWRRPLQKPYDPQYIDILHLFGDSVASAFSIHNLLQAGRAYGLAAGSWVGPYAICRTWEAFASENNKQGDLVNRKVIFPMTIYVVSDNENGEQGGAPVICIERIVKLCHEISKGEITWSPVLLLIPLVLGLEKVDPRYFPSLRDTFTFPQSLGILGGKPGASTYIVGVQDEKALYLDPHEVQSAIDIRKQDVEADTSSYHCNIVRHLPLDQMDSSLAIGFYCRDKGDFEDFCSRASELRERTSGAPLFTVAQSLQSNKTRFPKITVGNSQNGIVDDNNMKEAYGIENGSPSGANVDEGEWQIL</sequence>
<dbReference type="GO" id="GO:0019786">
    <property type="term" value="F:protein-phosphatidylethanolamide deconjugating activity"/>
    <property type="evidence" value="ECO:0007669"/>
    <property type="project" value="InterPro"/>
</dbReference>
<comment type="function">
    <text evidence="12">Cysteine protease that plays a key role in autophagy by mediating both proteolytic activation and delipidation of ATG8 family proteins. The protease activity is required for proteolytic activation of ATG8 family proteins: cleaves the C-terminal amino acid of ATG8 proteins to reveal a C-terminal glycine. Exposure of the glycine at the C-terminus is essential for ATG8 proteins conjugation to phosphatidylethanolamine (PE) and insertion to membranes, which is necessary for autophagy. In addition to the protease activity, also mediates delipidation of PE-conjugated ATG8 proteins.</text>
</comment>
<evidence type="ECO:0000313" key="15">
    <source>
        <dbReference type="EMBL" id="ONK71361.1"/>
    </source>
</evidence>
<comment type="similarity">
    <text evidence="2 13">Belongs to the peptidase C54 family.</text>
</comment>
<keyword evidence="8 13" id="KW-0653">Protein transport</keyword>
<dbReference type="AlphaFoldDB" id="A0A5P1F3Z9"/>
<evidence type="ECO:0000256" key="9">
    <source>
        <dbReference type="ARBA" id="ARBA00023006"/>
    </source>
</evidence>
<keyword evidence="7" id="KW-0788">Thiol protease</keyword>
<comment type="subcellular location">
    <subcellularLocation>
        <location evidence="1 13">Cytoplasm</location>
    </subcellularLocation>
</comment>
<dbReference type="GO" id="GO:0004197">
    <property type="term" value="F:cysteine-type endopeptidase activity"/>
    <property type="evidence" value="ECO:0007669"/>
    <property type="project" value="TreeGrafter"/>
</dbReference>
<keyword evidence="3" id="KW-0813">Transport</keyword>
<name>A0A5P1F3Z9_ASPOF</name>
<evidence type="ECO:0000256" key="1">
    <source>
        <dbReference type="ARBA" id="ARBA00004496"/>
    </source>
</evidence>
<dbReference type="PANTHER" id="PTHR22624">
    <property type="entry name" value="CYSTEINE PROTEASE ATG4"/>
    <property type="match status" value="1"/>
</dbReference>
<keyword evidence="16" id="KW-1185">Reference proteome</keyword>
<dbReference type="GO" id="GO:0005737">
    <property type="term" value="C:cytoplasm"/>
    <property type="evidence" value="ECO:0007669"/>
    <property type="project" value="UniProtKB-SubCell"/>
</dbReference>
<protein>
    <recommendedName>
        <fullName evidence="13">Cysteine protease</fullName>
        <ecNumber evidence="13">3.4.22.-</ecNumber>
    </recommendedName>
</protein>
<dbReference type="Pfam" id="PF03416">
    <property type="entry name" value="Peptidase_C54"/>
    <property type="match status" value="1"/>
</dbReference>
<dbReference type="EC" id="3.4.22.-" evidence="13"/>
<proteinExistence type="inferred from homology"/>
<dbReference type="Gramene" id="ONK71361">
    <property type="protein sequence ID" value="ONK71361"/>
    <property type="gene ID" value="A4U43_C04F7750"/>
</dbReference>
<organism evidence="15 16">
    <name type="scientific">Asparagus officinalis</name>
    <name type="common">Garden asparagus</name>
    <dbReference type="NCBI Taxonomy" id="4686"/>
    <lineage>
        <taxon>Eukaryota</taxon>
        <taxon>Viridiplantae</taxon>
        <taxon>Streptophyta</taxon>
        <taxon>Embryophyta</taxon>
        <taxon>Tracheophyta</taxon>
        <taxon>Spermatophyta</taxon>
        <taxon>Magnoliopsida</taxon>
        <taxon>Liliopsida</taxon>
        <taxon>Asparagales</taxon>
        <taxon>Asparagaceae</taxon>
        <taxon>Asparagoideae</taxon>
        <taxon>Asparagus</taxon>
    </lineage>
</organism>
<evidence type="ECO:0000313" key="16">
    <source>
        <dbReference type="Proteomes" id="UP000243459"/>
    </source>
</evidence>
<evidence type="ECO:0000256" key="2">
    <source>
        <dbReference type="ARBA" id="ARBA00010958"/>
    </source>
</evidence>
<evidence type="ECO:0000256" key="3">
    <source>
        <dbReference type="ARBA" id="ARBA00022448"/>
    </source>
</evidence>
<dbReference type="OMA" id="CHEISKG"/>
<evidence type="ECO:0000256" key="5">
    <source>
        <dbReference type="ARBA" id="ARBA00022670"/>
    </source>
</evidence>
<dbReference type="EMBL" id="CM007384">
    <property type="protein sequence ID" value="ONK71361.1"/>
    <property type="molecule type" value="Genomic_DNA"/>
</dbReference>
<keyword evidence="4 13" id="KW-0963">Cytoplasm</keyword>
<evidence type="ECO:0000256" key="7">
    <source>
        <dbReference type="ARBA" id="ARBA00022807"/>
    </source>
</evidence>
<keyword evidence="9 13" id="KW-0072">Autophagy</keyword>
<dbReference type="InterPro" id="IPR038765">
    <property type="entry name" value="Papain-like_cys_pep_sf"/>
</dbReference>
<gene>
    <name evidence="15" type="ORF">A4U43_C04F7750</name>
</gene>
<dbReference type="GO" id="GO:0000045">
    <property type="term" value="P:autophagosome assembly"/>
    <property type="evidence" value="ECO:0007669"/>
    <property type="project" value="TreeGrafter"/>
</dbReference>
<dbReference type="InterPro" id="IPR005078">
    <property type="entry name" value="Peptidase_C54"/>
</dbReference>
<evidence type="ECO:0000256" key="6">
    <source>
        <dbReference type="ARBA" id="ARBA00022801"/>
    </source>
</evidence>
<evidence type="ECO:0000256" key="10">
    <source>
        <dbReference type="ARBA" id="ARBA00029362"/>
    </source>
</evidence>
<evidence type="ECO:0000256" key="11">
    <source>
        <dbReference type="ARBA" id="ARBA00038724"/>
    </source>
</evidence>
<accession>A0A5P1F3Z9</accession>
<dbReference type="GO" id="GO:0035973">
    <property type="term" value="P:aggrephagy"/>
    <property type="evidence" value="ECO:0007669"/>
    <property type="project" value="TreeGrafter"/>
</dbReference>
<reference evidence="16" key="1">
    <citation type="journal article" date="2017" name="Nat. Commun.">
        <title>The asparagus genome sheds light on the origin and evolution of a young Y chromosome.</title>
        <authorList>
            <person name="Harkess A."/>
            <person name="Zhou J."/>
            <person name="Xu C."/>
            <person name="Bowers J.E."/>
            <person name="Van der Hulst R."/>
            <person name="Ayyampalayam S."/>
            <person name="Mercati F."/>
            <person name="Riccardi P."/>
            <person name="McKain M.R."/>
            <person name="Kakrana A."/>
            <person name="Tang H."/>
            <person name="Ray J."/>
            <person name="Groenendijk J."/>
            <person name="Arikit S."/>
            <person name="Mathioni S.M."/>
            <person name="Nakano M."/>
            <person name="Shan H."/>
            <person name="Telgmann-Rauber A."/>
            <person name="Kanno A."/>
            <person name="Yue Z."/>
            <person name="Chen H."/>
            <person name="Li W."/>
            <person name="Chen Y."/>
            <person name="Xu X."/>
            <person name="Zhang Y."/>
            <person name="Luo S."/>
            <person name="Chen H."/>
            <person name="Gao J."/>
            <person name="Mao Z."/>
            <person name="Pires J.C."/>
            <person name="Luo M."/>
            <person name="Kudrna D."/>
            <person name="Wing R.A."/>
            <person name="Meyers B.C."/>
            <person name="Yi K."/>
            <person name="Kong H."/>
            <person name="Lavrijsen P."/>
            <person name="Sunseri F."/>
            <person name="Falavigna A."/>
            <person name="Ye Y."/>
            <person name="Leebens-Mack J.H."/>
            <person name="Chen G."/>
        </authorList>
    </citation>
    <scope>NUCLEOTIDE SEQUENCE [LARGE SCALE GENOMIC DNA]</scope>
    <source>
        <strain evidence="16">cv. DH0086</strain>
    </source>
</reference>
<evidence type="ECO:0000259" key="14">
    <source>
        <dbReference type="Pfam" id="PF03416"/>
    </source>
</evidence>
<dbReference type="GO" id="GO:0000423">
    <property type="term" value="P:mitophagy"/>
    <property type="evidence" value="ECO:0007669"/>
    <property type="project" value="TreeGrafter"/>
</dbReference>
<dbReference type="SUPFAM" id="SSF54001">
    <property type="entry name" value="Cysteine proteinases"/>
    <property type="match status" value="1"/>
</dbReference>
<evidence type="ECO:0000256" key="8">
    <source>
        <dbReference type="ARBA" id="ARBA00022927"/>
    </source>
</evidence>
<dbReference type="GO" id="GO:0015031">
    <property type="term" value="P:protein transport"/>
    <property type="evidence" value="ECO:0007669"/>
    <property type="project" value="UniProtKB-KW"/>
</dbReference>